<dbReference type="SUPFAM" id="SSF48056">
    <property type="entry name" value="Di-copper centre-containing domain"/>
    <property type="match status" value="1"/>
</dbReference>
<evidence type="ECO:0000256" key="2">
    <source>
        <dbReference type="SAM" id="SignalP"/>
    </source>
</evidence>
<dbReference type="Pfam" id="PF03722">
    <property type="entry name" value="Hemocyanin_N"/>
    <property type="match status" value="1"/>
</dbReference>
<evidence type="ECO:0000259" key="5">
    <source>
        <dbReference type="Pfam" id="PF03723"/>
    </source>
</evidence>
<dbReference type="AlphaFoldDB" id="B2ZZS8"/>
<dbReference type="EMBL" id="AB371986">
    <property type="protein sequence ID" value="BAG48838.1"/>
    <property type="molecule type" value="mRNA"/>
</dbReference>
<dbReference type="InterPro" id="IPR005204">
    <property type="entry name" value="Hemocyanin_N"/>
</dbReference>
<dbReference type="Pfam" id="PF00372">
    <property type="entry name" value="Hemocyanin_M"/>
    <property type="match status" value="1"/>
</dbReference>
<dbReference type="InterPro" id="IPR005203">
    <property type="entry name" value="Hemocyanin_C"/>
</dbReference>
<reference evidence="6" key="1">
    <citation type="submission" date="2007-12" db="EMBL/GenBank/DDBJ databases">
        <title>Reticulitermes speratus hexamerin I mRNA, complete cds.</title>
        <authorList>
            <person name="Nambu Y."/>
            <person name="Shimoda M."/>
            <person name="Itakura S."/>
        </authorList>
    </citation>
    <scope>NUCLEOTIDE SEQUENCE</scope>
</reference>
<evidence type="ECO:0000313" key="6">
    <source>
        <dbReference type="EMBL" id="BAG48838.1"/>
    </source>
</evidence>
<dbReference type="InterPro" id="IPR000896">
    <property type="entry name" value="Hemocyanin/hexamerin_mid_dom"/>
</dbReference>
<evidence type="ECO:0000256" key="1">
    <source>
        <dbReference type="ARBA" id="ARBA00022761"/>
    </source>
</evidence>
<dbReference type="PROSITE" id="PS00210">
    <property type="entry name" value="HEMOCYANIN_2"/>
    <property type="match status" value="1"/>
</dbReference>
<dbReference type="SUPFAM" id="SSF48050">
    <property type="entry name" value="Hemocyanin, N-terminal domain"/>
    <property type="match status" value="1"/>
</dbReference>
<proteinExistence type="evidence at transcript level"/>
<dbReference type="GO" id="GO:0045735">
    <property type="term" value="F:nutrient reservoir activity"/>
    <property type="evidence" value="ECO:0007669"/>
    <property type="project" value="UniProtKB-KW"/>
</dbReference>
<dbReference type="InterPro" id="IPR014756">
    <property type="entry name" value="Ig_E-set"/>
</dbReference>
<dbReference type="Gene3D" id="1.20.1370.10">
    <property type="entry name" value="Hemocyanin, N-terminal domain"/>
    <property type="match status" value="1"/>
</dbReference>
<evidence type="ECO:0000259" key="4">
    <source>
        <dbReference type="Pfam" id="PF03722"/>
    </source>
</evidence>
<dbReference type="PANTHER" id="PTHR11511:SF5">
    <property type="entry name" value="FAT-BODY PROTEIN 1-RELATED"/>
    <property type="match status" value="1"/>
</dbReference>
<organism evidence="6">
    <name type="scientific">Reticulitermes speratus</name>
    <dbReference type="NCBI Taxonomy" id="60591"/>
    <lineage>
        <taxon>Eukaryota</taxon>
        <taxon>Metazoa</taxon>
        <taxon>Ecdysozoa</taxon>
        <taxon>Arthropoda</taxon>
        <taxon>Hexapoda</taxon>
        <taxon>Insecta</taxon>
        <taxon>Pterygota</taxon>
        <taxon>Neoptera</taxon>
        <taxon>Polyneoptera</taxon>
        <taxon>Dictyoptera</taxon>
        <taxon>Blattodea</taxon>
        <taxon>Blattoidea</taxon>
        <taxon>Termitoidae</taxon>
        <taxon>Rhinotermitidae</taxon>
        <taxon>Reticulitermes</taxon>
        <taxon>Frontotermes</taxon>
    </lineage>
</organism>
<dbReference type="GO" id="GO:0005615">
    <property type="term" value="C:extracellular space"/>
    <property type="evidence" value="ECO:0007669"/>
    <property type="project" value="UniProtKB-ARBA"/>
</dbReference>
<dbReference type="SUPFAM" id="SSF81296">
    <property type="entry name" value="E set domains"/>
    <property type="match status" value="1"/>
</dbReference>
<feature type="domain" description="Hemocyanin middle" evidence="3">
    <location>
        <begin position="160"/>
        <end position="419"/>
    </location>
</feature>
<dbReference type="PANTHER" id="PTHR11511">
    <property type="entry name" value="LARVAL STORAGE PROTEIN/PHENOLOXIDASE"/>
    <property type="match status" value="1"/>
</dbReference>
<feature type="domain" description="Hemocyanin C-terminal" evidence="5">
    <location>
        <begin position="429"/>
        <end position="677"/>
    </location>
</feature>
<dbReference type="InterPro" id="IPR013788">
    <property type="entry name" value="Hemocyanin/hexamerin"/>
</dbReference>
<dbReference type="Gene3D" id="2.60.40.1520">
    <property type="entry name" value="Hemocyanin, C-terminal domain"/>
    <property type="match status" value="1"/>
</dbReference>
<dbReference type="InterPro" id="IPR036697">
    <property type="entry name" value="Hemocyanin_N_sf"/>
</dbReference>
<dbReference type="InterPro" id="IPR008922">
    <property type="entry name" value="Di-copper_centre_dom_sf"/>
</dbReference>
<sequence length="688" mass="81983">MNTALLFATVVAVLVCGAFSDHHVGKKVADKPFLMKQKNILGLLHRIHQDNVFKEQVDVGNTYDIEAHISNYKNTKVVKEFISYYKKGMLQRWEPFSVYYKTHLEQAISLFELFYFANDFDTFYKTACWARDRVNPLMFWYSFTAAVLHRDDTTDVMMPPPYEVYPYFFVDSDIIQKAYKYWMMHVGTPEHHTYIIPMNHTMKSKENLLYYFTEDVGLNAFNMYYRMYYPSWFNVTEYGHKFDRRGEMFLYVQHQLYARYSLERMSNGMPEVQPFVYNKPLKTAYNPNLMYHTGQEMPPRPSDKLVTNFDTYTIADIKNYERRVADAIDFGYVKDEHLKIHSMYEDNNGIDYLGQMIEGSYNSPHYYYYGSLFHFYRMMLGHMMDPFHKHGLAPSALEQPETALRDPAYYQLYKRMYHLVNKYKDRLPRYTHEQLWFEGVTVENVDVGKMYTYMENFEFSLGGTIYVAKEEDMLGVNLHVRQPRLNHKPFTYKIEVNSEKAVDAYVRVFLGPKHNYLDEEWDLNERRHFFVEMDRFRHHVPAGKSVIERNSHDSSIISPTPDSYRTFVKKVQDAYDGKTQYFIDKSHNYCGFPENLLLPKGQKGGETFTFYVIITPYVKQDEHDFEPYDYKAFSYCGVGQDRKYPDDMPLGFPFDRQIHSKDFYTTNMYFKDVQIFHKKLEEVSTPTH</sequence>
<keyword evidence="1" id="KW-0758">Storage protein</keyword>
<accession>B2ZZS8</accession>
<protein>
    <submittedName>
        <fullName evidence="6">Hexamerin 1</fullName>
    </submittedName>
</protein>
<dbReference type="Gene3D" id="1.10.1280.10">
    <property type="entry name" value="Di-copper center containing domain from catechol oxidase"/>
    <property type="match status" value="1"/>
</dbReference>
<dbReference type="Pfam" id="PF03723">
    <property type="entry name" value="Hemocyanin_C"/>
    <property type="match status" value="1"/>
</dbReference>
<evidence type="ECO:0000259" key="3">
    <source>
        <dbReference type="Pfam" id="PF00372"/>
    </source>
</evidence>
<feature type="signal peptide" evidence="2">
    <location>
        <begin position="1"/>
        <end position="20"/>
    </location>
</feature>
<dbReference type="PRINTS" id="PR00187">
    <property type="entry name" value="HAEMOCYANIN"/>
</dbReference>
<dbReference type="InterPro" id="IPR037020">
    <property type="entry name" value="Hemocyanin_C_sf"/>
</dbReference>
<feature type="domain" description="Hemocyanin N-terminal" evidence="4">
    <location>
        <begin position="33"/>
        <end position="154"/>
    </location>
</feature>
<name>B2ZZS8_9NEOP</name>
<keyword evidence="2" id="KW-0732">Signal</keyword>
<feature type="chain" id="PRO_5002786451" evidence="2">
    <location>
        <begin position="21"/>
        <end position="688"/>
    </location>
</feature>